<evidence type="ECO:0000259" key="9">
    <source>
        <dbReference type="PROSITE" id="PS51831"/>
    </source>
</evidence>
<dbReference type="EC" id="3.1.4.-" evidence="7"/>
<dbReference type="PROSITE" id="PS51671">
    <property type="entry name" value="ACT"/>
    <property type="match status" value="2"/>
</dbReference>
<dbReference type="Gene3D" id="3.30.70.260">
    <property type="match status" value="1"/>
</dbReference>
<dbReference type="AlphaFoldDB" id="H3KHP9"/>
<protein>
    <recommendedName>
        <fullName evidence="7">Bifunctional uridylyltransferase/uridylyl-removing enzyme</fullName>
        <shortName evidence="7">UTase/UR</shortName>
    </recommendedName>
    <alternativeName>
        <fullName evidence="7">Bifunctional [protein-PII] modification enzyme</fullName>
    </alternativeName>
    <alternativeName>
        <fullName evidence="7">Bifunctional nitrogen sensor protein</fullName>
    </alternativeName>
    <domain>
        <recommendedName>
            <fullName evidence="7">[Protein-PII] uridylyltransferase</fullName>
            <shortName evidence="7">PII uridylyltransferase</shortName>
            <shortName evidence="7">UTase</shortName>
            <ecNumber evidence="7">2.7.7.59</ecNumber>
        </recommendedName>
    </domain>
    <domain>
        <recommendedName>
            <fullName evidence="7">[Protein-PII]-UMP uridylyl-removing enzyme</fullName>
            <shortName evidence="7">UR</shortName>
            <ecNumber evidence="7">3.1.4.-</ecNumber>
        </recommendedName>
    </domain>
</protein>
<dbReference type="HAMAP" id="MF_00277">
    <property type="entry name" value="PII_uridylyl_transf"/>
    <property type="match status" value="1"/>
</dbReference>
<dbReference type="InterPro" id="IPR010043">
    <property type="entry name" value="UTase/UR"/>
</dbReference>
<evidence type="ECO:0000256" key="3">
    <source>
        <dbReference type="ARBA" id="ARBA00022737"/>
    </source>
</evidence>
<name>H3KHP9_9BURK</name>
<dbReference type="PIRSF" id="PIRSF006288">
    <property type="entry name" value="PII_uridyltransf"/>
    <property type="match status" value="1"/>
</dbReference>
<dbReference type="STRING" id="762967.HMPREF9440_02295"/>
<dbReference type="CDD" id="cd05401">
    <property type="entry name" value="NT_GlnE_GlnD_like"/>
    <property type="match status" value="1"/>
</dbReference>
<comment type="domain">
    <text evidence="7">Has four distinct domains: an N-terminal nucleotidyltransferase (NT) domain responsible for UTase activity, a central HD domain that encodes UR activity, and two C-terminal ACT domains that seem to have a role in glutamine sensing.</text>
</comment>
<dbReference type="InterPro" id="IPR006674">
    <property type="entry name" value="HD_domain"/>
</dbReference>
<evidence type="ECO:0000256" key="6">
    <source>
        <dbReference type="ARBA" id="ARBA00023268"/>
    </source>
</evidence>
<comment type="similarity">
    <text evidence="7">Belongs to the GlnD family.</text>
</comment>
<dbReference type="SUPFAM" id="SSF81593">
    <property type="entry name" value="Nucleotidyltransferase substrate binding subunit/domain"/>
    <property type="match status" value="1"/>
</dbReference>
<keyword evidence="4 7" id="KW-0378">Hydrolase</keyword>
<dbReference type="InterPro" id="IPR045865">
    <property type="entry name" value="ACT-like_dom_sf"/>
</dbReference>
<dbReference type="EC" id="2.7.7.59" evidence="7"/>
<dbReference type="InterPro" id="IPR002912">
    <property type="entry name" value="ACT_dom"/>
</dbReference>
<dbReference type="InterPro" id="IPR013546">
    <property type="entry name" value="PII_UdlTrfase/GS_AdlTrfase"/>
</dbReference>
<dbReference type="Proteomes" id="UP000004956">
    <property type="component" value="Unassembled WGS sequence"/>
</dbReference>
<dbReference type="GO" id="GO:0006808">
    <property type="term" value="P:regulation of nitrogen utilization"/>
    <property type="evidence" value="ECO:0007669"/>
    <property type="project" value="UniProtKB-UniRule"/>
</dbReference>
<comment type="caution">
    <text evidence="7">Lacks conserved residue(s) required for the propagation of feature annotation.</text>
</comment>
<comment type="activity regulation">
    <text evidence="7">Uridylyltransferase (UTase) activity is inhibited by glutamine, while glutamine activates uridylyl-removing (UR) activity.</text>
</comment>
<feature type="region of interest" description="Uridylyltransferase" evidence="7">
    <location>
        <begin position="1"/>
        <end position="329"/>
    </location>
</feature>
<dbReference type="HOGENOM" id="CLU_012833_0_0_4"/>
<organism evidence="10 11">
    <name type="scientific">Sutterella parvirubra YIT 11816</name>
    <dbReference type="NCBI Taxonomy" id="762967"/>
    <lineage>
        <taxon>Bacteria</taxon>
        <taxon>Pseudomonadati</taxon>
        <taxon>Pseudomonadota</taxon>
        <taxon>Betaproteobacteria</taxon>
        <taxon>Burkholderiales</taxon>
        <taxon>Sutterellaceae</taxon>
        <taxon>Sutterella</taxon>
    </lineage>
</organism>
<dbReference type="GO" id="GO:0008773">
    <property type="term" value="F:[protein-PII] uridylyltransferase activity"/>
    <property type="evidence" value="ECO:0007669"/>
    <property type="project" value="UniProtKB-UniRule"/>
</dbReference>
<dbReference type="InterPro" id="IPR003607">
    <property type="entry name" value="HD/PDEase_dom"/>
</dbReference>
<feature type="domain" description="HD" evidence="9">
    <location>
        <begin position="448"/>
        <end position="570"/>
    </location>
</feature>
<keyword evidence="2 7" id="KW-0548">Nucleotidyltransferase</keyword>
<comment type="caution">
    <text evidence="10">The sequence shown here is derived from an EMBL/GenBank/DDBJ whole genome shotgun (WGS) entry which is preliminary data.</text>
</comment>
<dbReference type="Pfam" id="PF01966">
    <property type="entry name" value="HD"/>
    <property type="match status" value="1"/>
</dbReference>
<keyword evidence="11" id="KW-1185">Reference proteome</keyword>
<dbReference type="Pfam" id="PF08335">
    <property type="entry name" value="GlnD_UR_UTase"/>
    <property type="match status" value="1"/>
</dbReference>
<dbReference type="PROSITE" id="PS51831">
    <property type="entry name" value="HD"/>
    <property type="match status" value="1"/>
</dbReference>
<keyword evidence="1 7" id="KW-0808">Transferase</keyword>
<evidence type="ECO:0000256" key="7">
    <source>
        <dbReference type="HAMAP-Rule" id="MF_00277"/>
    </source>
</evidence>
<dbReference type="EMBL" id="AFBQ01000347">
    <property type="protein sequence ID" value="EHY30357.1"/>
    <property type="molecule type" value="Genomic_DNA"/>
</dbReference>
<dbReference type="PATRIC" id="fig|762967.3.peg.1808"/>
<reference evidence="10 11" key="1">
    <citation type="submission" date="2011-11" db="EMBL/GenBank/DDBJ databases">
        <authorList>
            <person name="Weinstock G."/>
            <person name="Sodergren E."/>
            <person name="Clifton S."/>
            <person name="Fulton L."/>
            <person name="Fulton B."/>
            <person name="Courtney L."/>
            <person name="Fronick C."/>
            <person name="Harrison M."/>
            <person name="Strong C."/>
            <person name="Farmer C."/>
            <person name="Delahaunty K."/>
            <person name="Markovic C."/>
            <person name="Hall O."/>
            <person name="Minx P."/>
            <person name="Tomlinson C."/>
            <person name="Mitreva M."/>
            <person name="Hou S."/>
            <person name="Chen J."/>
            <person name="Wollam A."/>
            <person name="Pepin K.H."/>
            <person name="Johnson M."/>
            <person name="Bhonagiri V."/>
            <person name="Zhang X."/>
            <person name="Suruliraj S."/>
            <person name="Warren W."/>
            <person name="Chinwalla A."/>
            <person name="Mardis E.R."/>
            <person name="Wilson R.K."/>
        </authorList>
    </citation>
    <scope>NUCLEOTIDE SEQUENCE [LARGE SCALE GENOMIC DNA]</scope>
    <source>
        <strain evidence="10 11">YIT 11816</strain>
    </source>
</reference>
<dbReference type="CDD" id="cd00077">
    <property type="entry name" value="HDc"/>
    <property type="match status" value="1"/>
</dbReference>
<evidence type="ECO:0000313" key="10">
    <source>
        <dbReference type="EMBL" id="EHY30357.1"/>
    </source>
</evidence>
<comment type="catalytic activity">
    <reaction evidence="7">
        <text>[protein-PII]-uridylyl-L-tyrosine + H2O = [protein-PII]-L-tyrosine + UMP + H(+)</text>
        <dbReference type="Rhea" id="RHEA:48600"/>
        <dbReference type="Rhea" id="RHEA-COMP:12147"/>
        <dbReference type="Rhea" id="RHEA-COMP:12148"/>
        <dbReference type="ChEBI" id="CHEBI:15377"/>
        <dbReference type="ChEBI" id="CHEBI:15378"/>
        <dbReference type="ChEBI" id="CHEBI:46858"/>
        <dbReference type="ChEBI" id="CHEBI:57865"/>
        <dbReference type="ChEBI" id="CHEBI:90602"/>
    </reaction>
</comment>
<proteinExistence type="inferred from homology"/>
<keyword evidence="3" id="KW-0677">Repeat</keyword>
<dbReference type="CDD" id="cd04900">
    <property type="entry name" value="ACT_UUR-like_1"/>
    <property type="match status" value="1"/>
</dbReference>
<evidence type="ECO:0000256" key="5">
    <source>
        <dbReference type="ARBA" id="ARBA00022842"/>
    </source>
</evidence>
<accession>H3KHP9</accession>
<dbReference type="OrthoDB" id="9758038at2"/>
<dbReference type="PANTHER" id="PTHR47320:SF1">
    <property type="entry name" value="BIFUNCTIONAL URIDYLYLTRANSFERASE_URIDYLYL-REMOVING ENZYME"/>
    <property type="match status" value="1"/>
</dbReference>
<dbReference type="NCBIfam" id="NF002837">
    <property type="entry name" value="PRK03059.1"/>
    <property type="match status" value="1"/>
</dbReference>
<keyword evidence="5 7" id="KW-0460">Magnesium</keyword>
<dbReference type="SMART" id="SM00471">
    <property type="entry name" value="HDc"/>
    <property type="match status" value="1"/>
</dbReference>
<dbReference type="RefSeq" id="WP_008543616.1">
    <property type="nucleotide sequence ID" value="NZ_JH605013.1"/>
</dbReference>
<keyword evidence="6 7" id="KW-0511">Multifunctional enzyme</keyword>
<evidence type="ECO:0000259" key="8">
    <source>
        <dbReference type="PROSITE" id="PS51671"/>
    </source>
</evidence>
<dbReference type="GO" id="GO:0008081">
    <property type="term" value="F:phosphoric diester hydrolase activity"/>
    <property type="evidence" value="ECO:0007669"/>
    <property type="project" value="UniProtKB-UniRule"/>
</dbReference>
<sequence length="867" mass="97794">MTPDLTADTTDDTSALTPVESFKAGRERLAKVFAETHAPDLYLRAHAALLDETLIALARRAGLPETNLALAAVGGYGRRELYPYSDIDVLVLTTDEARDALDEKLGVFVTSLWELGLPVGASVRTESEYAAEAAKNVTVATTYLESRLLMGDAALYERSRETFFSELSAENFFRDKMLERARRHQRFEDTPYSLEPNLKESPGGLRDLQVFLWCAQAAGLAQSVPEMASEGLITERERDTLLQCGAFLARLRIELHLETRRHEDRLLFDVQEPLAQRMGIRPTAALRASEVLMKRYYRNAQAVVQMSVLQLQAIADRLQGGNARATPVRLEAAFIARGDEMDVVGDDVYKSDPNAILRTFLVFLSHPELTRLSTRLLRALWLASFSINDQYRSDPKNQETFLSILKMKRGTYHALKLMNIWGVLGRFLEPFRHIVGQMQHDLYHIFTVDQHTLRTVRNVRRFGRSDFAHEYPFCSQVMSEIPESWRVSVAALFHDIGKGLGGRHEEIGAEKVRRFCVDYGFPQEDTDFIEFLVREHLTMSRIAQREDISDPAVIERFVKLTGRKDRLDALYLLTVADIRATSPKVWTQWKAQLLETLYRAARARLTGETAEATVSHTLERRKEEACALIGNRVSTEARERFWEELDVVYFMRHRPDDIAWHTEELAGLPPDAPTLVRAKRAEKMGGLSVLLSLPDRKGVFLQAVAFLSKSGLSVVDARIHTTADGRALDTFLVTDTFERFTEEADLRQLERAFAAAMAPDAPPIKPRQGKLPRRARHFPTRPSVSILPSESGRAFILNITCTDRLGLLYAISDVLAHYGVNLQTAKLNTLDERAEDVFLIDGEALQNDETLLALEAELLEAVKAPAA</sequence>
<dbReference type="PANTHER" id="PTHR47320">
    <property type="entry name" value="BIFUNCTIONAL URIDYLYLTRANSFERASE/URIDYLYL-REMOVING ENZYME"/>
    <property type="match status" value="1"/>
</dbReference>
<dbReference type="SUPFAM" id="SSF55021">
    <property type="entry name" value="ACT-like"/>
    <property type="match status" value="2"/>
</dbReference>
<comment type="catalytic activity">
    <reaction evidence="7">
        <text>[protein-PII]-L-tyrosine + UTP = [protein-PII]-uridylyl-L-tyrosine + diphosphate</text>
        <dbReference type="Rhea" id="RHEA:13673"/>
        <dbReference type="Rhea" id="RHEA-COMP:12147"/>
        <dbReference type="Rhea" id="RHEA-COMP:12148"/>
        <dbReference type="ChEBI" id="CHEBI:33019"/>
        <dbReference type="ChEBI" id="CHEBI:46398"/>
        <dbReference type="ChEBI" id="CHEBI:46858"/>
        <dbReference type="ChEBI" id="CHEBI:90602"/>
        <dbReference type="EC" id="2.7.7.59"/>
    </reaction>
</comment>
<feature type="domain" description="ACT" evidence="8">
    <location>
        <begin position="688"/>
        <end position="767"/>
    </location>
</feature>
<dbReference type="NCBIfam" id="TIGR01693">
    <property type="entry name" value="UTase_glnD"/>
    <property type="match status" value="1"/>
</dbReference>
<dbReference type="SUPFAM" id="SSF81301">
    <property type="entry name" value="Nucleotidyltransferase"/>
    <property type="match status" value="1"/>
</dbReference>
<dbReference type="InterPro" id="IPR043519">
    <property type="entry name" value="NT_sf"/>
</dbReference>
<dbReference type="Gene3D" id="1.10.3210.10">
    <property type="entry name" value="Hypothetical protein af1432"/>
    <property type="match status" value="1"/>
</dbReference>
<feature type="domain" description="ACT" evidence="8">
    <location>
        <begin position="796"/>
        <end position="867"/>
    </location>
</feature>
<gene>
    <name evidence="7" type="primary">glnD</name>
    <name evidence="10" type="ORF">HMPREF9440_02295</name>
</gene>
<evidence type="ECO:0000313" key="11">
    <source>
        <dbReference type="Proteomes" id="UP000004956"/>
    </source>
</evidence>
<comment type="cofactor">
    <cofactor evidence="7">
        <name>Mg(2+)</name>
        <dbReference type="ChEBI" id="CHEBI:18420"/>
    </cofactor>
</comment>
<evidence type="ECO:0000256" key="4">
    <source>
        <dbReference type="ARBA" id="ARBA00022801"/>
    </source>
</evidence>
<evidence type="ECO:0000256" key="1">
    <source>
        <dbReference type="ARBA" id="ARBA00022679"/>
    </source>
</evidence>
<evidence type="ECO:0000256" key="2">
    <source>
        <dbReference type="ARBA" id="ARBA00022695"/>
    </source>
</evidence>
<dbReference type="SUPFAM" id="SSF109604">
    <property type="entry name" value="HD-domain/PDEase-like"/>
    <property type="match status" value="1"/>
</dbReference>
<comment type="function">
    <text evidence="7">Modifies, by uridylylation and deuridylylation, the PII regulatory proteins (GlnB and homologs), in response to the nitrogen status of the cell that GlnD senses through the glutamine level. Under low glutamine levels, catalyzes the conversion of the PII proteins and UTP to PII-UMP and PPi, while under higher glutamine levels, GlnD hydrolyzes PII-UMP to PII and UMP (deuridylylation). Thus, controls uridylylation state and activity of the PII proteins, and plays an important role in the regulation of nitrogen metabolism.</text>
</comment>